<dbReference type="PANTHER" id="PTHR37018:SF1">
    <property type="entry name" value="CULTURE SPECIFIC PROTEIN, PUTATIVE (AFU_ORTHOLOGUE AFUA_2G00130)-RELATED"/>
    <property type="match status" value="1"/>
</dbReference>
<dbReference type="AlphaFoldDB" id="A0A5N8XF53"/>
<dbReference type="PROSITE" id="PS50975">
    <property type="entry name" value="ATP_GRASP"/>
    <property type="match status" value="1"/>
</dbReference>
<sequence length="517" mass="55369">MGETAGNFTGRLKAALTGTRDAELVFLGNFEVEDQWARGEPGLPRLTFGSGNVIVNRMDEFALLLAGKDDHVVLKGEPDADYLSHLEELGLDLPGMLVVERQDPGSTVTQDALEDQPVLRELGRLGARGGVLSAHGVGELEERLAERAGIPLAAPSAAVCKAVNSKIYSRRLATELGIRQSRGWTCASLAELDAAVEAARALLADGRRVALKDAFGVSGKGIEVVADERRLDRLHRMVLSRARKTGDDRVGLVVEEWVAKRADLNYQFTVGRDGRVHFDFVKEALTEGGVHLGHRIPARLTERQTAELTEVSRLLGGRLADDGYFGVVGVDAMVDPDGGLYPVVEINARHNMSTYQASIQESFIGSGSTALVRRYPLRLGAPLPFGTLRRALADLLFDPARGTGLLINNYATVNAAASTGKRAPGAGFDGRLHGIVVADSEDRLAALDEEVGRRLAAVAETTKRSAGSTAMGRQPSAAPSWLPARREPHIDTAPAPLQGAAEPQRTSPDPLGREERG</sequence>
<evidence type="ECO:0000313" key="5">
    <source>
        <dbReference type="Proteomes" id="UP000400924"/>
    </source>
</evidence>
<dbReference type="InterPro" id="IPR040754">
    <property type="entry name" value="PreAtp-grasp"/>
</dbReference>
<dbReference type="EMBL" id="VJZC01000069">
    <property type="protein sequence ID" value="MPY58069.1"/>
    <property type="molecule type" value="Genomic_DNA"/>
</dbReference>
<name>A0A5N8XF53_9ACTN</name>
<dbReference type="SUPFAM" id="SSF56059">
    <property type="entry name" value="Glutathione synthetase ATP-binding domain-like"/>
    <property type="match status" value="1"/>
</dbReference>
<reference evidence="4 5" key="1">
    <citation type="submission" date="2019-07" db="EMBL/GenBank/DDBJ databases">
        <title>New species of Amycolatopsis and Streptomyces.</title>
        <authorList>
            <person name="Duangmal K."/>
            <person name="Teo W.F.A."/>
            <person name="Lipun K."/>
        </authorList>
    </citation>
    <scope>NUCLEOTIDE SEQUENCE [LARGE SCALE GENOMIC DNA]</scope>
    <source>
        <strain evidence="4 5">NBRC 106415</strain>
    </source>
</reference>
<feature type="domain" description="ATP-grasp" evidence="3">
    <location>
        <begin position="170"/>
        <end position="377"/>
    </location>
</feature>
<dbReference type="GO" id="GO:0005524">
    <property type="term" value="F:ATP binding"/>
    <property type="evidence" value="ECO:0007669"/>
    <property type="project" value="UniProtKB-UniRule"/>
</dbReference>
<organism evidence="4 5">
    <name type="scientific">Streptomyces spongiae</name>
    <dbReference type="NCBI Taxonomy" id="565072"/>
    <lineage>
        <taxon>Bacteria</taxon>
        <taxon>Bacillati</taxon>
        <taxon>Actinomycetota</taxon>
        <taxon>Actinomycetes</taxon>
        <taxon>Kitasatosporales</taxon>
        <taxon>Streptomycetaceae</taxon>
        <taxon>Streptomyces</taxon>
    </lineage>
</organism>
<dbReference type="InterPro" id="IPR011761">
    <property type="entry name" value="ATP-grasp"/>
</dbReference>
<gene>
    <name evidence="4" type="ORF">FNH08_13080</name>
</gene>
<dbReference type="InterPro" id="IPR053269">
    <property type="entry name" value="Asp-Met_ligase"/>
</dbReference>
<dbReference type="GO" id="GO:0046872">
    <property type="term" value="F:metal ion binding"/>
    <property type="evidence" value="ECO:0007669"/>
    <property type="project" value="InterPro"/>
</dbReference>
<dbReference type="OrthoDB" id="20966at2"/>
<evidence type="ECO:0000313" key="4">
    <source>
        <dbReference type="EMBL" id="MPY58069.1"/>
    </source>
</evidence>
<dbReference type="PANTHER" id="PTHR37018">
    <property type="entry name" value="CULTURE SPECIFIC PROTEIN, PUTATIVE (AFU_ORTHOLOGUE AFUA_2G00130)-RELATED"/>
    <property type="match status" value="1"/>
</dbReference>
<dbReference type="Gene3D" id="3.30.470.20">
    <property type="entry name" value="ATP-grasp fold, B domain"/>
    <property type="match status" value="1"/>
</dbReference>
<dbReference type="Proteomes" id="UP000400924">
    <property type="component" value="Unassembled WGS sequence"/>
</dbReference>
<evidence type="ECO:0000256" key="2">
    <source>
        <dbReference type="SAM" id="MobiDB-lite"/>
    </source>
</evidence>
<dbReference type="Pfam" id="PF18604">
    <property type="entry name" value="PreAtp-grasp"/>
    <property type="match status" value="1"/>
</dbReference>
<accession>A0A5N8XF53</accession>
<keyword evidence="1" id="KW-0067">ATP-binding</keyword>
<evidence type="ECO:0000259" key="3">
    <source>
        <dbReference type="PROSITE" id="PS50975"/>
    </source>
</evidence>
<comment type="caution">
    <text evidence="4">The sequence shown here is derived from an EMBL/GenBank/DDBJ whole genome shotgun (WGS) entry which is preliminary data.</text>
</comment>
<keyword evidence="1" id="KW-0547">Nucleotide-binding</keyword>
<feature type="region of interest" description="Disordered" evidence="2">
    <location>
        <begin position="459"/>
        <end position="517"/>
    </location>
</feature>
<proteinExistence type="predicted"/>
<evidence type="ECO:0000256" key="1">
    <source>
        <dbReference type="PROSITE-ProRule" id="PRU00409"/>
    </source>
</evidence>
<protein>
    <submittedName>
        <fullName evidence="4">ATP-grasp domain-containing protein</fullName>
    </submittedName>
</protein>
<keyword evidence="5" id="KW-1185">Reference proteome</keyword>